<dbReference type="InterPro" id="IPR007809">
    <property type="entry name" value="FlgN-like"/>
</dbReference>
<evidence type="ECO:0000313" key="3">
    <source>
        <dbReference type="EMBL" id="MCM3716129.1"/>
    </source>
</evidence>
<keyword evidence="4" id="KW-1185">Reference proteome</keyword>
<keyword evidence="3" id="KW-0282">Flagellum</keyword>
<dbReference type="InterPro" id="IPR036679">
    <property type="entry name" value="FlgN-like_sf"/>
</dbReference>
<dbReference type="Pfam" id="PF05130">
    <property type="entry name" value="FlgN"/>
    <property type="match status" value="1"/>
</dbReference>
<dbReference type="EMBL" id="JAMBOL010000029">
    <property type="protein sequence ID" value="MCM3716129.1"/>
    <property type="molecule type" value="Genomic_DNA"/>
</dbReference>
<comment type="caution">
    <text evidence="3">The sequence shown here is derived from an EMBL/GenBank/DDBJ whole genome shotgun (WGS) entry which is preliminary data.</text>
</comment>
<reference evidence="3" key="1">
    <citation type="submission" date="2022-05" db="EMBL/GenBank/DDBJ databases">
        <title>Comparative Genomics of Spacecraft Associated Microbes.</title>
        <authorList>
            <person name="Tran M.T."/>
            <person name="Wright A."/>
            <person name="Seuylemezian A."/>
            <person name="Eisen J."/>
            <person name="Coil D."/>
        </authorList>
    </citation>
    <scope>NUCLEOTIDE SEQUENCE</scope>
    <source>
        <strain evidence="3">214.1.1</strain>
    </source>
</reference>
<feature type="region of interest" description="Disordered" evidence="2">
    <location>
        <begin position="141"/>
        <end position="165"/>
    </location>
</feature>
<sequence>MSVKAITELLEALITIHHELNKAAGQKVELIKKGDMPALEELVRAEAKLVRKAQATESMREKVVRTFLLSKGKVTENATLAEVKEWATTEEREQLDALQQQLVTELHLLKRQNELNQQLIEESLRFVNLSLDLMVPHQEDISYKRPNERDDQPYDTGHSLFDSKA</sequence>
<name>A0A9X2DSH2_9BACI</name>
<organism evidence="3 4">
    <name type="scientific">Halalkalibacter oceani</name>
    <dbReference type="NCBI Taxonomy" id="1653776"/>
    <lineage>
        <taxon>Bacteria</taxon>
        <taxon>Bacillati</taxon>
        <taxon>Bacillota</taxon>
        <taxon>Bacilli</taxon>
        <taxon>Bacillales</taxon>
        <taxon>Bacillaceae</taxon>
        <taxon>Halalkalibacter</taxon>
    </lineage>
</organism>
<evidence type="ECO:0000313" key="4">
    <source>
        <dbReference type="Proteomes" id="UP001139179"/>
    </source>
</evidence>
<protein>
    <submittedName>
        <fullName evidence="3">Flagellar protein FlgN</fullName>
    </submittedName>
</protein>
<accession>A0A9X2DSH2</accession>
<evidence type="ECO:0000256" key="1">
    <source>
        <dbReference type="ARBA" id="ARBA00022795"/>
    </source>
</evidence>
<dbReference type="SUPFAM" id="SSF140566">
    <property type="entry name" value="FlgN-like"/>
    <property type="match status" value="1"/>
</dbReference>
<gene>
    <name evidence="3" type="ORF">M3202_18970</name>
</gene>
<keyword evidence="1" id="KW-1005">Bacterial flagellum biogenesis</keyword>
<keyword evidence="3" id="KW-0969">Cilium</keyword>
<keyword evidence="3" id="KW-0966">Cell projection</keyword>
<feature type="compositionally biased region" description="Basic and acidic residues" evidence="2">
    <location>
        <begin position="141"/>
        <end position="152"/>
    </location>
</feature>
<dbReference type="GO" id="GO:0044780">
    <property type="term" value="P:bacterial-type flagellum assembly"/>
    <property type="evidence" value="ECO:0007669"/>
    <property type="project" value="InterPro"/>
</dbReference>
<dbReference type="RefSeq" id="WP_251224807.1">
    <property type="nucleotide sequence ID" value="NZ_JAMBOL010000029.1"/>
</dbReference>
<dbReference type="Gene3D" id="1.20.58.300">
    <property type="entry name" value="FlgN-like"/>
    <property type="match status" value="1"/>
</dbReference>
<evidence type="ECO:0000256" key="2">
    <source>
        <dbReference type="SAM" id="MobiDB-lite"/>
    </source>
</evidence>
<dbReference type="AlphaFoldDB" id="A0A9X2DSH2"/>
<proteinExistence type="predicted"/>
<dbReference type="Proteomes" id="UP001139179">
    <property type="component" value="Unassembled WGS sequence"/>
</dbReference>